<reference evidence="1 2" key="1">
    <citation type="submission" date="2020-08" db="EMBL/GenBank/DDBJ databases">
        <title>Genomic Encyclopedia of Type Strains, Phase IV (KMG-IV): sequencing the most valuable type-strain genomes for metagenomic binning, comparative biology and taxonomic classification.</title>
        <authorList>
            <person name="Goeker M."/>
        </authorList>
    </citation>
    <scope>NUCLEOTIDE SEQUENCE [LARGE SCALE GENOMIC DNA]</scope>
    <source>
        <strain evidence="1 2">DSM 12251</strain>
    </source>
</reference>
<protein>
    <submittedName>
        <fullName evidence="1">Uncharacterized protein</fullName>
    </submittedName>
</protein>
<dbReference type="EMBL" id="JACHIF010000001">
    <property type="protein sequence ID" value="MBB5035822.1"/>
    <property type="molecule type" value="Genomic_DNA"/>
</dbReference>
<accession>A0A7W8DN03</accession>
<gene>
    <name evidence="1" type="ORF">HNQ64_000056</name>
</gene>
<organism evidence="1 2">
    <name type="scientific">Prosthecobacter dejongeii</name>
    <dbReference type="NCBI Taxonomy" id="48465"/>
    <lineage>
        <taxon>Bacteria</taxon>
        <taxon>Pseudomonadati</taxon>
        <taxon>Verrucomicrobiota</taxon>
        <taxon>Verrucomicrobiia</taxon>
        <taxon>Verrucomicrobiales</taxon>
        <taxon>Verrucomicrobiaceae</taxon>
        <taxon>Prosthecobacter</taxon>
    </lineage>
</organism>
<dbReference type="Proteomes" id="UP000534294">
    <property type="component" value="Unassembled WGS sequence"/>
</dbReference>
<evidence type="ECO:0000313" key="1">
    <source>
        <dbReference type="EMBL" id="MBB5035822.1"/>
    </source>
</evidence>
<name>A0A7W8DN03_9BACT</name>
<evidence type="ECO:0000313" key="2">
    <source>
        <dbReference type="Proteomes" id="UP000534294"/>
    </source>
</evidence>
<sequence>MAGSQSDEPLITDSGHKYQAKLFNPEWLKRKGLESELPVVSVSG</sequence>
<keyword evidence="2" id="KW-1185">Reference proteome</keyword>
<comment type="caution">
    <text evidence="1">The sequence shown here is derived from an EMBL/GenBank/DDBJ whole genome shotgun (WGS) entry which is preliminary data.</text>
</comment>
<proteinExistence type="predicted"/>
<dbReference type="AlphaFoldDB" id="A0A7W8DN03"/>